<dbReference type="InterPro" id="IPR052161">
    <property type="entry name" value="Mycobact_Acyl-CoA_DH"/>
</dbReference>
<evidence type="ECO:0000256" key="4">
    <source>
        <dbReference type="ARBA" id="ARBA00022827"/>
    </source>
</evidence>
<evidence type="ECO:0000313" key="10">
    <source>
        <dbReference type="EMBL" id="RZN64490.1"/>
    </source>
</evidence>
<dbReference type="Gene3D" id="1.20.140.10">
    <property type="entry name" value="Butyryl-CoA Dehydrogenase, subunit A, domain 3"/>
    <property type="match status" value="1"/>
</dbReference>
<feature type="domain" description="Acyl-CoA dehydrogenase/oxidase C-terminal" evidence="7">
    <location>
        <begin position="243"/>
        <end position="395"/>
    </location>
</feature>
<keyword evidence="5 6" id="KW-0560">Oxidoreductase</keyword>
<dbReference type="InterPro" id="IPR009075">
    <property type="entry name" value="AcylCo_DH/oxidase_C"/>
</dbReference>
<dbReference type="SUPFAM" id="SSF47203">
    <property type="entry name" value="Acyl-CoA dehydrogenase C-terminal domain-like"/>
    <property type="match status" value="1"/>
</dbReference>
<dbReference type="GO" id="GO:0005886">
    <property type="term" value="C:plasma membrane"/>
    <property type="evidence" value="ECO:0007669"/>
    <property type="project" value="TreeGrafter"/>
</dbReference>
<proteinExistence type="inferred from homology"/>
<dbReference type="Pfam" id="PF02770">
    <property type="entry name" value="Acyl-CoA_dh_M"/>
    <property type="match status" value="1"/>
</dbReference>
<dbReference type="InterPro" id="IPR036250">
    <property type="entry name" value="AcylCo_DH-like_C"/>
</dbReference>
<dbReference type="PANTHER" id="PTHR43292">
    <property type="entry name" value="ACYL-COA DEHYDROGENASE"/>
    <property type="match status" value="1"/>
</dbReference>
<dbReference type="InterPro" id="IPR013786">
    <property type="entry name" value="AcylCoA_DH/ox_N"/>
</dbReference>
<accession>A0A520KRS1</accession>
<comment type="caution">
    <text evidence="10">The sequence shown here is derived from an EMBL/GenBank/DDBJ whole genome shotgun (WGS) entry which is preliminary data.</text>
</comment>
<dbReference type="Proteomes" id="UP000317158">
    <property type="component" value="Unassembled WGS sequence"/>
</dbReference>
<evidence type="ECO:0000256" key="5">
    <source>
        <dbReference type="ARBA" id="ARBA00023002"/>
    </source>
</evidence>
<evidence type="ECO:0000256" key="2">
    <source>
        <dbReference type="ARBA" id="ARBA00009347"/>
    </source>
</evidence>
<dbReference type="EMBL" id="RXIF01000006">
    <property type="protein sequence ID" value="RZN64490.1"/>
    <property type="molecule type" value="Genomic_DNA"/>
</dbReference>
<dbReference type="GO" id="GO:0050660">
    <property type="term" value="F:flavin adenine dinucleotide binding"/>
    <property type="evidence" value="ECO:0007669"/>
    <property type="project" value="InterPro"/>
</dbReference>
<keyword evidence="3 6" id="KW-0285">Flavoprotein</keyword>
<dbReference type="Pfam" id="PF00441">
    <property type="entry name" value="Acyl-CoA_dh_1"/>
    <property type="match status" value="1"/>
</dbReference>
<sequence>MRCKKMDFKFGEKEEALREEIREFAREELPPGWLTVMLEEESRDEDWAFAMSISKKLSERGWLTMSWPEEYGGKGASLWEQLVYLEESGYWGIPGTMMGISGVAWVGPSLMMYGSEEQKEKYLPLIASGEPDGVWCTGYSEPNAGSDFANIQTRAVREEDEYVINGQKTWTSAAHRARWCWLAAVTNPNAPKKHQRISVLIVDMKSKGVTVNPLVNYAGYHIFNEVFFDDVRVPESSLVGEENRGWYQLMTSLAYERGSLGPSGYGYNKRILDELVRYAKETNLFQKHEIRCKLADMAIEVEMQRMLVSQTTWKMSKGEMPTYEPSRDKVFNDKVQERLAITGTEILGAYSQIDPLHRDSRWSKLRGCVESLYWLFPGISISAGTDEIEKNIIGQFGLGLPKSY</sequence>
<feature type="domain" description="Acyl-CoA dehydrogenase/oxidase N-terminal" evidence="9">
    <location>
        <begin position="12"/>
        <end position="130"/>
    </location>
</feature>
<dbReference type="InterPro" id="IPR009100">
    <property type="entry name" value="AcylCoA_DH/oxidase_NM_dom_sf"/>
</dbReference>
<dbReference type="Gene3D" id="1.10.540.10">
    <property type="entry name" value="Acyl-CoA dehydrogenase/oxidase, N-terminal domain"/>
    <property type="match status" value="1"/>
</dbReference>
<dbReference type="InterPro" id="IPR006091">
    <property type="entry name" value="Acyl-CoA_Oxase/DH_mid-dom"/>
</dbReference>
<reference evidence="10 11" key="1">
    <citation type="journal article" date="2019" name="Nat. Microbiol.">
        <title>Wide diversity of methane and short-chain alkane metabolisms in uncultured archaea.</title>
        <authorList>
            <person name="Borrel G."/>
            <person name="Adam P.S."/>
            <person name="McKay L.J."/>
            <person name="Chen L.X."/>
            <person name="Sierra-Garcia I.N."/>
            <person name="Sieber C.M."/>
            <person name="Letourneur Q."/>
            <person name="Ghozlane A."/>
            <person name="Andersen G.L."/>
            <person name="Li W.J."/>
            <person name="Hallam S.J."/>
            <person name="Muyzer G."/>
            <person name="de Oliveira V.M."/>
            <person name="Inskeep W.P."/>
            <person name="Banfield J.F."/>
            <person name="Gribaldo S."/>
        </authorList>
    </citation>
    <scope>NUCLEOTIDE SEQUENCE [LARGE SCALE GENOMIC DNA]</scope>
    <source>
        <strain evidence="10">NM1a</strain>
    </source>
</reference>
<comment type="cofactor">
    <cofactor evidence="1 6">
        <name>FAD</name>
        <dbReference type="ChEBI" id="CHEBI:57692"/>
    </cofactor>
</comment>
<evidence type="ECO:0000259" key="9">
    <source>
        <dbReference type="Pfam" id="PF02771"/>
    </source>
</evidence>
<dbReference type="SUPFAM" id="SSF56645">
    <property type="entry name" value="Acyl-CoA dehydrogenase NM domain-like"/>
    <property type="match status" value="1"/>
</dbReference>
<dbReference type="InterPro" id="IPR037069">
    <property type="entry name" value="AcylCoA_DH/ox_N_sf"/>
</dbReference>
<evidence type="ECO:0000259" key="8">
    <source>
        <dbReference type="Pfam" id="PF02770"/>
    </source>
</evidence>
<comment type="similarity">
    <text evidence="2 6">Belongs to the acyl-CoA dehydrogenase family.</text>
</comment>
<dbReference type="Pfam" id="PF02771">
    <property type="entry name" value="Acyl-CoA_dh_N"/>
    <property type="match status" value="1"/>
</dbReference>
<dbReference type="AlphaFoldDB" id="A0A520KRS1"/>
<organism evidence="10 11">
    <name type="scientific">Methanoliparum thermophilum</name>
    <dbReference type="NCBI Taxonomy" id="2491083"/>
    <lineage>
        <taxon>Archaea</taxon>
        <taxon>Methanobacteriati</taxon>
        <taxon>Methanobacteriota</taxon>
        <taxon>Candidatus Methanoliparia</taxon>
        <taxon>Candidatus Methanoliparales</taxon>
        <taxon>Candidatus Methanoliparaceae</taxon>
        <taxon>Candidatus Methanoliparum</taxon>
    </lineage>
</organism>
<dbReference type="GO" id="GO:0016627">
    <property type="term" value="F:oxidoreductase activity, acting on the CH-CH group of donors"/>
    <property type="evidence" value="ECO:0007669"/>
    <property type="project" value="InterPro"/>
</dbReference>
<evidence type="ECO:0000313" key="11">
    <source>
        <dbReference type="Proteomes" id="UP000317158"/>
    </source>
</evidence>
<name>A0A520KRS1_METT2</name>
<keyword evidence="4 6" id="KW-0274">FAD</keyword>
<dbReference type="PANTHER" id="PTHR43292:SF3">
    <property type="entry name" value="ACYL-COA DEHYDROGENASE FADE29"/>
    <property type="match status" value="1"/>
</dbReference>
<dbReference type="FunFam" id="2.40.110.10:FF:000011">
    <property type="entry name" value="Acyl-CoA dehydrogenase FadE34"/>
    <property type="match status" value="1"/>
</dbReference>
<evidence type="ECO:0000256" key="6">
    <source>
        <dbReference type="RuleBase" id="RU362125"/>
    </source>
</evidence>
<evidence type="ECO:0000256" key="1">
    <source>
        <dbReference type="ARBA" id="ARBA00001974"/>
    </source>
</evidence>
<protein>
    <submittedName>
        <fullName evidence="10">Acyl-CoA dehydrogenase</fullName>
    </submittedName>
</protein>
<feature type="domain" description="Acyl-CoA oxidase/dehydrogenase middle" evidence="8">
    <location>
        <begin position="136"/>
        <end position="231"/>
    </location>
</feature>
<dbReference type="InterPro" id="IPR046373">
    <property type="entry name" value="Acyl-CoA_Oxase/DH_mid-dom_sf"/>
</dbReference>
<gene>
    <name evidence="10" type="ORF">EF806_03860</name>
</gene>
<evidence type="ECO:0000256" key="3">
    <source>
        <dbReference type="ARBA" id="ARBA00022630"/>
    </source>
</evidence>
<evidence type="ECO:0000259" key="7">
    <source>
        <dbReference type="Pfam" id="PF00441"/>
    </source>
</evidence>
<dbReference type="Gene3D" id="2.40.110.10">
    <property type="entry name" value="Butyryl-CoA Dehydrogenase, subunit A, domain 2"/>
    <property type="match status" value="1"/>
</dbReference>